<feature type="domain" description="Fibronectin type-III" evidence="6">
    <location>
        <begin position="1218"/>
        <end position="1311"/>
    </location>
</feature>
<name>A0AAD7S3L5_9TELE</name>
<evidence type="ECO:0000313" key="8">
    <source>
        <dbReference type="Proteomes" id="UP001221898"/>
    </source>
</evidence>
<dbReference type="FunFam" id="2.60.40.10:FF:001066">
    <property type="entry name" value="Obscurin-like protein 1 isoform 3"/>
    <property type="match status" value="3"/>
</dbReference>
<feature type="region of interest" description="Disordered" evidence="4">
    <location>
        <begin position="311"/>
        <end position="383"/>
    </location>
</feature>
<feature type="domain" description="Ig-like" evidence="5">
    <location>
        <begin position="729"/>
        <end position="819"/>
    </location>
</feature>
<reference evidence="7" key="1">
    <citation type="journal article" date="2023" name="Science">
        <title>Genome structures resolve the early diversification of teleost fishes.</title>
        <authorList>
            <person name="Parey E."/>
            <person name="Louis A."/>
            <person name="Montfort J."/>
            <person name="Bouchez O."/>
            <person name="Roques C."/>
            <person name="Iampietro C."/>
            <person name="Lluch J."/>
            <person name="Castinel A."/>
            <person name="Donnadieu C."/>
            <person name="Desvignes T."/>
            <person name="Floi Bucao C."/>
            <person name="Jouanno E."/>
            <person name="Wen M."/>
            <person name="Mejri S."/>
            <person name="Dirks R."/>
            <person name="Jansen H."/>
            <person name="Henkel C."/>
            <person name="Chen W.J."/>
            <person name="Zahm M."/>
            <person name="Cabau C."/>
            <person name="Klopp C."/>
            <person name="Thompson A.W."/>
            <person name="Robinson-Rechavi M."/>
            <person name="Braasch I."/>
            <person name="Lecointre G."/>
            <person name="Bobe J."/>
            <person name="Postlethwait J.H."/>
            <person name="Berthelot C."/>
            <person name="Roest Crollius H."/>
            <person name="Guiguen Y."/>
        </authorList>
    </citation>
    <scope>NUCLEOTIDE SEQUENCE</scope>
    <source>
        <strain evidence="7">NC1722</strain>
    </source>
</reference>
<dbReference type="InterPro" id="IPR036179">
    <property type="entry name" value="Ig-like_dom_sf"/>
</dbReference>
<dbReference type="InterPro" id="IPR013098">
    <property type="entry name" value="Ig_I-set"/>
</dbReference>
<evidence type="ECO:0000256" key="1">
    <source>
        <dbReference type="ARBA" id="ARBA00006692"/>
    </source>
</evidence>
<feature type="compositionally biased region" description="Low complexity" evidence="4">
    <location>
        <begin position="332"/>
        <end position="341"/>
    </location>
</feature>
<dbReference type="InterPro" id="IPR013783">
    <property type="entry name" value="Ig-like_fold"/>
</dbReference>
<dbReference type="SUPFAM" id="SSF49265">
    <property type="entry name" value="Fibronectin type III"/>
    <property type="match status" value="2"/>
</dbReference>
<feature type="compositionally biased region" description="Basic residues" evidence="4">
    <location>
        <begin position="313"/>
        <end position="322"/>
    </location>
</feature>
<evidence type="ECO:0000313" key="7">
    <source>
        <dbReference type="EMBL" id="KAJ8395359.1"/>
    </source>
</evidence>
<dbReference type="SMART" id="SM00060">
    <property type="entry name" value="FN3"/>
    <property type="match status" value="3"/>
</dbReference>
<dbReference type="PANTHER" id="PTHR13817:SF180">
    <property type="entry name" value="IMMUNOGLOBULIN-LIKE AND FIBRONECTIN TYPE III DOMAIN-CONTAINING 1, TANDEM DUPLICATE 3-RELATED"/>
    <property type="match status" value="1"/>
</dbReference>
<dbReference type="Gene3D" id="2.60.40.10">
    <property type="entry name" value="Immunoglobulins"/>
    <property type="match status" value="13"/>
</dbReference>
<dbReference type="Proteomes" id="UP001221898">
    <property type="component" value="Unassembled WGS sequence"/>
</dbReference>
<feature type="domain" description="Ig-like" evidence="5">
    <location>
        <begin position="1125"/>
        <end position="1213"/>
    </location>
</feature>
<keyword evidence="8" id="KW-1185">Reference proteome</keyword>
<organism evidence="7 8">
    <name type="scientific">Aldrovandia affinis</name>
    <dbReference type="NCBI Taxonomy" id="143900"/>
    <lineage>
        <taxon>Eukaryota</taxon>
        <taxon>Metazoa</taxon>
        <taxon>Chordata</taxon>
        <taxon>Craniata</taxon>
        <taxon>Vertebrata</taxon>
        <taxon>Euteleostomi</taxon>
        <taxon>Actinopterygii</taxon>
        <taxon>Neopterygii</taxon>
        <taxon>Teleostei</taxon>
        <taxon>Notacanthiformes</taxon>
        <taxon>Halosauridae</taxon>
        <taxon>Aldrovandia</taxon>
    </lineage>
</organism>
<evidence type="ECO:0008006" key="9">
    <source>
        <dbReference type="Google" id="ProtNLM"/>
    </source>
</evidence>
<dbReference type="SMART" id="SM00409">
    <property type="entry name" value="IG"/>
    <property type="match status" value="10"/>
</dbReference>
<feature type="domain" description="Ig-like" evidence="5">
    <location>
        <begin position="470"/>
        <end position="555"/>
    </location>
</feature>
<dbReference type="FunFam" id="2.60.40.10:FF:001401">
    <property type="entry name" value="immunoglobulin-like and fibronectin type III domain-containing protein 1"/>
    <property type="match status" value="1"/>
</dbReference>
<dbReference type="FunFam" id="2.60.40.10:FF:000084">
    <property type="entry name" value="Myosin binding protein C, slow type"/>
    <property type="match status" value="1"/>
</dbReference>
<dbReference type="PANTHER" id="PTHR13817">
    <property type="entry name" value="TITIN"/>
    <property type="match status" value="1"/>
</dbReference>
<keyword evidence="3" id="KW-0393">Immunoglobulin domain</keyword>
<feature type="domain" description="Ig-like" evidence="5">
    <location>
        <begin position="1328"/>
        <end position="1419"/>
    </location>
</feature>
<dbReference type="EMBL" id="JAINUG010000117">
    <property type="protein sequence ID" value="KAJ8395359.1"/>
    <property type="molecule type" value="Genomic_DNA"/>
</dbReference>
<feature type="domain" description="Ig-like" evidence="5">
    <location>
        <begin position="575"/>
        <end position="644"/>
    </location>
</feature>
<comment type="similarity">
    <text evidence="1">Belongs to the protein kinase superfamily. CAMK Ser/Thr protein kinase family.</text>
</comment>
<dbReference type="FunFam" id="2.60.40.10:FF:000080">
    <property type="entry name" value="Myosin light chain kinase, smooth muscle"/>
    <property type="match status" value="1"/>
</dbReference>
<dbReference type="InterPro" id="IPR036116">
    <property type="entry name" value="FN3_sf"/>
</dbReference>
<dbReference type="PROSITE" id="PS50853">
    <property type="entry name" value="FN3"/>
    <property type="match status" value="3"/>
</dbReference>
<feature type="domain" description="Fibronectin type-III" evidence="6">
    <location>
        <begin position="924"/>
        <end position="1019"/>
    </location>
</feature>
<dbReference type="Pfam" id="PF07679">
    <property type="entry name" value="I-set"/>
    <property type="match status" value="9"/>
</dbReference>
<dbReference type="Pfam" id="PF18362">
    <property type="entry name" value="THB"/>
    <property type="match status" value="1"/>
</dbReference>
<feature type="compositionally biased region" description="Basic and acidic residues" evidence="4">
    <location>
        <begin position="342"/>
        <end position="357"/>
    </location>
</feature>
<protein>
    <recommendedName>
        <fullName evidence="9">Immunoglobulin-like and fibronectin type III domain-containing protein 1</fullName>
    </recommendedName>
</protein>
<comment type="caution">
    <text evidence="7">The sequence shown here is derived from an EMBL/GenBank/DDBJ whole genome shotgun (WGS) entry which is preliminary data.</text>
</comment>
<evidence type="ECO:0000259" key="6">
    <source>
        <dbReference type="PROSITE" id="PS50853"/>
    </source>
</evidence>
<dbReference type="Pfam" id="PF00041">
    <property type="entry name" value="fn3"/>
    <property type="match status" value="2"/>
</dbReference>
<feature type="domain" description="Ig-like" evidence="5">
    <location>
        <begin position="381"/>
        <end position="466"/>
    </location>
</feature>
<evidence type="ECO:0000256" key="3">
    <source>
        <dbReference type="ARBA" id="ARBA00023319"/>
    </source>
</evidence>
<feature type="domain" description="Fibronectin type-III" evidence="6">
    <location>
        <begin position="1024"/>
        <end position="1121"/>
    </location>
</feature>
<dbReference type="SUPFAM" id="SSF48726">
    <property type="entry name" value="Immunoglobulin"/>
    <property type="match status" value="9"/>
</dbReference>
<dbReference type="PRINTS" id="PR00014">
    <property type="entry name" value="FNTYPEIII"/>
</dbReference>
<evidence type="ECO:0000256" key="2">
    <source>
        <dbReference type="ARBA" id="ARBA00022737"/>
    </source>
</evidence>
<dbReference type="FunFam" id="2.60.40.10:FF:000031">
    <property type="entry name" value="Myosin-binding protein C, slow type"/>
    <property type="match status" value="1"/>
</dbReference>
<dbReference type="FunFam" id="2.60.40.10:FF:001232">
    <property type="entry name" value="Immunoglobulin-like and fibronectin type III domain-containing 1"/>
    <property type="match status" value="1"/>
</dbReference>
<dbReference type="InterPro" id="IPR040849">
    <property type="entry name" value="MyBP-C_THB"/>
</dbReference>
<dbReference type="InterPro" id="IPR007110">
    <property type="entry name" value="Ig-like_dom"/>
</dbReference>
<sequence>MITQFVEELPEGMTTPDFTRKPIALTIQEDQADTYKCFASNEFGRAMVTCVLNVIEVGFKKRKEFQQTAKKAEAKPLLKRRRADKKDYERIMHEYGVTDFRWMLKKLDEMRKVREEEQAQVIKNLSNLKHVEVKGDGTASFELDMDLIDPSHRIFIYKDGAMIPYSKELDMEMKHILKHIGRKYIFTIKDLLPDDGGFYQVDVEDVNIFSTDLKIHMVDFVVKIQEVKAMEREDALFECVLSKPFSKIMWMGKNSPLEQGEKYDITVSEDKLIHRLVVKDCQQLDKGIYAAVAGIKSCSAWLVVEADNDPNLRGKKKERKTTRAGGAGANLEKIAQEQQAKLQKEKEEKPKEEKKDTGGTGSQQVNSGDGGTGDVGTGTESSLHFTRGLSDVTAVRGQPAELACTLSSEKFDGVWSKDGEKLSSSDTLVISKDGANHKLAIQSCKDSDAGQYQFEAAGCKTKASLSVGEGSLHFTRGLSDVTAVRGEPAELGCTLSSDKFDGIWSKDGEKLSSSDTLVISKDGANHKLAIQSCKDSDAGQYQFEAEGCKTKASLSLGDGSLHFTRGLSDVTAVWGEPAELACTLSSEKCDGVWSKDGEKLSSSDTLVISKDGANHKLAIQSCKDSDAGQYQFEAEGCKTKASLSVRDSLHFTRGLSDVTAIRGRPAVLGCTLSSEKCDGVWSKDGEKLSSSGTLVISKDGANHKLAIQRCKESDAGQYQFEAEGCKTKASLTVEVLHFTRGLSDVTTVRGQPAELACTLSSDKCDDVWSKDGEKLSSSDTLVISKNGANHKLAIQSCKDSDAGQYQFEAEGCNTKASLSVGEPPMFDLDDLQKFSKPVIVRVGQNAAFKLAFGSQDQFEVKWFKGGEELMDGGSVKMVKERTHSRLLLRECLRTDAGEVKIQLKNDYGSVEATTKLIVLDKPGPPQGPVEVVSTSSTLLEIKWGPPKDDGGSPVTNYTLERQQIGDSTWKKLGKIPADPIIYRDRNVSHGKRYSYLVCAMNAEGVSDPLETEYIMAGILVFPGAPEPPKVVSAFKNCINLSWTAPADTRGTTIIGYMLEKRKKDTTQWIALNPVNEPIEDEKYAVRDVIEGAEYQFRVSAINVSGAGDPSGPSELVCAKNPDMKPRFKDPEDFVVVRAGNSVRVNVNYEASPLPEISWLKDGDPVAPWINIINTEGTSQLVIPSSRRSDSGLFTIIATNSVGQARFDIEVRVTDEPKPPGPIELEQNVHGKVIVSWAPSPDAEEDDRLYYVVAERDSITRMWKIVADHLLTTRYTAINIRSGREYHFRVFAKNDMGLSEPSESPTWGSNSLKVTPAMSSSTAVSFERPPSVLVPLKVHTHPNGYQCYMTCAVSGCPRPHVTWYLNNTSLASNKNYYMTNAYGVCSIYILRVSPEDNGEYKVVAVNCFGKAECTTKLTIKD</sequence>
<dbReference type="GO" id="GO:0045214">
    <property type="term" value="P:sarcomere organization"/>
    <property type="evidence" value="ECO:0007669"/>
    <property type="project" value="TreeGrafter"/>
</dbReference>
<dbReference type="CDD" id="cd00063">
    <property type="entry name" value="FN3"/>
    <property type="match status" value="3"/>
</dbReference>
<dbReference type="SMART" id="SM00408">
    <property type="entry name" value="IGc2"/>
    <property type="match status" value="6"/>
</dbReference>
<dbReference type="InterPro" id="IPR003598">
    <property type="entry name" value="Ig_sub2"/>
</dbReference>
<dbReference type="GO" id="GO:0031430">
    <property type="term" value="C:M band"/>
    <property type="evidence" value="ECO:0007669"/>
    <property type="project" value="TreeGrafter"/>
</dbReference>
<dbReference type="InterPro" id="IPR050964">
    <property type="entry name" value="Striated_Muscle_Regulatory"/>
</dbReference>
<gene>
    <name evidence="7" type="ORF">AAFF_G00033440</name>
</gene>
<dbReference type="InterPro" id="IPR003961">
    <property type="entry name" value="FN3_dom"/>
</dbReference>
<evidence type="ECO:0000256" key="4">
    <source>
        <dbReference type="SAM" id="MobiDB-lite"/>
    </source>
</evidence>
<keyword evidence="2" id="KW-0677">Repeat</keyword>
<proteinExistence type="inferred from homology"/>
<evidence type="ECO:0000259" key="5">
    <source>
        <dbReference type="PROSITE" id="PS50835"/>
    </source>
</evidence>
<dbReference type="PROSITE" id="PS50835">
    <property type="entry name" value="IG_LIKE"/>
    <property type="match status" value="6"/>
</dbReference>
<dbReference type="InterPro" id="IPR003599">
    <property type="entry name" value="Ig_sub"/>
</dbReference>
<dbReference type="FunFam" id="2.60.40.10:FF:001097">
    <property type="entry name" value="Immunoglobulin-like and fibronectin type III domain-containing protein 1"/>
    <property type="match status" value="1"/>
</dbReference>
<accession>A0AAD7S3L5</accession>